<dbReference type="Gene3D" id="3.40.630.30">
    <property type="match status" value="1"/>
</dbReference>
<dbReference type="PROSITE" id="PS51186">
    <property type="entry name" value="GNAT"/>
    <property type="match status" value="1"/>
</dbReference>
<gene>
    <name evidence="2" type="ORF">GCM10007895_05840</name>
</gene>
<dbReference type="CDD" id="cd04301">
    <property type="entry name" value="NAT_SF"/>
    <property type="match status" value="1"/>
</dbReference>
<keyword evidence="3" id="KW-1185">Reference proteome</keyword>
<evidence type="ECO:0000313" key="2">
    <source>
        <dbReference type="EMBL" id="GLP95278.1"/>
    </source>
</evidence>
<evidence type="ECO:0000259" key="1">
    <source>
        <dbReference type="PROSITE" id="PS51186"/>
    </source>
</evidence>
<dbReference type="InterPro" id="IPR016181">
    <property type="entry name" value="Acyl_CoA_acyltransferase"/>
</dbReference>
<dbReference type="AlphaFoldDB" id="A0AA37W0D7"/>
<dbReference type="Pfam" id="PF00583">
    <property type="entry name" value="Acetyltransf_1"/>
    <property type="match status" value="1"/>
</dbReference>
<feature type="domain" description="N-acetyltransferase" evidence="1">
    <location>
        <begin position="1"/>
        <end position="148"/>
    </location>
</feature>
<dbReference type="InterPro" id="IPR000182">
    <property type="entry name" value="GNAT_dom"/>
</dbReference>
<protein>
    <recommendedName>
        <fullName evidence="1">N-acetyltransferase domain-containing protein</fullName>
    </recommendedName>
</protein>
<dbReference type="EMBL" id="BSNC01000002">
    <property type="protein sequence ID" value="GLP95278.1"/>
    <property type="molecule type" value="Genomic_DNA"/>
</dbReference>
<sequence length="148" mass="16618">MIRLATHNDIDAILAIGEATLAESPSYPVEFSDKKARYMVRRAISDRTMDCFVAEVNGQVVGFLIALWEEHFFSKDAYATDMAFCVSPKHGDQAVWLLRRFIRWASQFPKVKTLMLGVSSGHTDAARIGQLYERHGFQAIGGLYSKSV</sequence>
<organism evidence="2 3">
    <name type="scientific">Paraferrimonas sedimenticola</name>
    <dbReference type="NCBI Taxonomy" id="375674"/>
    <lineage>
        <taxon>Bacteria</taxon>
        <taxon>Pseudomonadati</taxon>
        <taxon>Pseudomonadota</taxon>
        <taxon>Gammaproteobacteria</taxon>
        <taxon>Alteromonadales</taxon>
        <taxon>Ferrimonadaceae</taxon>
        <taxon>Paraferrimonas</taxon>
    </lineage>
</organism>
<dbReference type="GO" id="GO:0016747">
    <property type="term" value="F:acyltransferase activity, transferring groups other than amino-acyl groups"/>
    <property type="evidence" value="ECO:0007669"/>
    <property type="project" value="InterPro"/>
</dbReference>
<proteinExistence type="predicted"/>
<comment type="caution">
    <text evidence="2">The sequence shown here is derived from an EMBL/GenBank/DDBJ whole genome shotgun (WGS) entry which is preliminary data.</text>
</comment>
<reference evidence="2" key="1">
    <citation type="journal article" date="2014" name="Int. J. Syst. Evol. Microbiol.">
        <title>Complete genome sequence of Corynebacterium casei LMG S-19264T (=DSM 44701T), isolated from a smear-ripened cheese.</title>
        <authorList>
            <consortium name="US DOE Joint Genome Institute (JGI-PGF)"/>
            <person name="Walter F."/>
            <person name="Albersmeier A."/>
            <person name="Kalinowski J."/>
            <person name="Ruckert C."/>
        </authorList>
    </citation>
    <scope>NUCLEOTIDE SEQUENCE</scope>
    <source>
        <strain evidence="2">NBRC 101628</strain>
    </source>
</reference>
<name>A0AA37W0D7_9GAMM</name>
<accession>A0AA37W0D7</accession>
<dbReference type="Proteomes" id="UP001161422">
    <property type="component" value="Unassembled WGS sequence"/>
</dbReference>
<dbReference type="RefSeq" id="WP_095506605.1">
    <property type="nucleotide sequence ID" value="NZ_BSNC01000002.1"/>
</dbReference>
<evidence type="ECO:0000313" key="3">
    <source>
        <dbReference type="Proteomes" id="UP001161422"/>
    </source>
</evidence>
<reference evidence="2" key="2">
    <citation type="submission" date="2023-01" db="EMBL/GenBank/DDBJ databases">
        <title>Draft genome sequence of Paraferrimonas sedimenticola strain NBRC 101628.</title>
        <authorList>
            <person name="Sun Q."/>
            <person name="Mori K."/>
        </authorList>
    </citation>
    <scope>NUCLEOTIDE SEQUENCE</scope>
    <source>
        <strain evidence="2">NBRC 101628</strain>
    </source>
</reference>
<dbReference type="SUPFAM" id="SSF55729">
    <property type="entry name" value="Acyl-CoA N-acyltransferases (Nat)"/>
    <property type="match status" value="1"/>
</dbReference>